<dbReference type="Proteomes" id="UP000515180">
    <property type="component" value="Unplaced"/>
</dbReference>
<evidence type="ECO:0000313" key="1">
    <source>
        <dbReference type="Proteomes" id="UP000515180"/>
    </source>
</evidence>
<dbReference type="OrthoDB" id="8194810at2759"/>
<reference evidence="2" key="1">
    <citation type="submission" date="2025-08" db="UniProtKB">
        <authorList>
            <consortium name="RefSeq"/>
        </authorList>
    </citation>
    <scope>IDENTIFICATION</scope>
</reference>
<proteinExistence type="predicted"/>
<dbReference type="RefSeq" id="XP_033176065.1">
    <property type="nucleotide sequence ID" value="XM_033320174.1"/>
</dbReference>
<dbReference type="GeneID" id="117151516"/>
<keyword evidence="1" id="KW-1185">Reference proteome</keyword>
<gene>
    <name evidence="2" type="primary">LOC117151516</name>
</gene>
<organism evidence="1 2">
    <name type="scientific">Bombus impatiens</name>
    <name type="common">Bumblebee</name>
    <dbReference type="NCBI Taxonomy" id="132113"/>
    <lineage>
        <taxon>Eukaryota</taxon>
        <taxon>Metazoa</taxon>
        <taxon>Ecdysozoa</taxon>
        <taxon>Arthropoda</taxon>
        <taxon>Hexapoda</taxon>
        <taxon>Insecta</taxon>
        <taxon>Pterygota</taxon>
        <taxon>Neoptera</taxon>
        <taxon>Endopterygota</taxon>
        <taxon>Hymenoptera</taxon>
        <taxon>Apocrita</taxon>
        <taxon>Aculeata</taxon>
        <taxon>Apoidea</taxon>
        <taxon>Anthophila</taxon>
        <taxon>Apidae</taxon>
        <taxon>Bombus</taxon>
        <taxon>Pyrobombus</taxon>
    </lineage>
</organism>
<evidence type="ECO:0000313" key="2">
    <source>
        <dbReference type="RefSeq" id="XP_033176065.1"/>
    </source>
</evidence>
<accession>A0A6P8KYL5</accession>
<protein>
    <submittedName>
        <fullName evidence="2">Uncharacterized protein LOC117151516</fullName>
    </submittedName>
</protein>
<sequence length="130" mass="14933">MIAPIDFDNLDDSDQSIPIGHTRKRIRRISSSEGSEVDQCGSFRDEDHIWKAKNYMPIIHDFSSVVGATVNTQNLLRRTVFELFSNEELVTKLVTETNKHRETDANFMPLTENELKVSIALNILMNYFLS</sequence>
<name>A0A6P8KYL5_BOMIM</name>
<dbReference type="AlphaFoldDB" id="A0A6P8KYL5"/>